<dbReference type="InterPro" id="IPR013767">
    <property type="entry name" value="PAS_fold"/>
</dbReference>
<dbReference type="InterPro" id="IPR035965">
    <property type="entry name" value="PAS-like_dom_sf"/>
</dbReference>
<keyword evidence="4" id="KW-0238">DNA-binding</keyword>
<dbReference type="PANTHER" id="PTHR32071:SF57">
    <property type="entry name" value="C4-DICARBOXYLATE TRANSPORT TRANSCRIPTIONAL REGULATORY PROTEIN DCTD"/>
    <property type="match status" value="1"/>
</dbReference>
<dbReference type="Gene3D" id="1.10.8.60">
    <property type="match status" value="1"/>
</dbReference>
<dbReference type="InterPro" id="IPR025944">
    <property type="entry name" value="Sigma_54_int_dom_CS"/>
</dbReference>
<dbReference type="PROSITE" id="PS00676">
    <property type="entry name" value="SIGMA54_INTERACT_2"/>
    <property type="match status" value="1"/>
</dbReference>
<dbReference type="Gene3D" id="1.10.10.60">
    <property type="entry name" value="Homeodomain-like"/>
    <property type="match status" value="1"/>
</dbReference>
<evidence type="ECO:0000256" key="5">
    <source>
        <dbReference type="ARBA" id="ARBA00023163"/>
    </source>
</evidence>
<dbReference type="InterPro" id="IPR003593">
    <property type="entry name" value="AAA+_ATPase"/>
</dbReference>
<proteinExistence type="predicted"/>
<dbReference type="InterPro" id="IPR002078">
    <property type="entry name" value="Sigma_54_int"/>
</dbReference>
<evidence type="ECO:0000256" key="2">
    <source>
        <dbReference type="ARBA" id="ARBA00022840"/>
    </source>
</evidence>
<dbReference type="Gene3D" id="3.40.50.300">
    <property type="entry name" value="P-loop containing nucleotide triphosphate hydrolases"/>
    <property type="match status" value="1"/>
</dbReference>
<dbReference type="Pfam" id="PF25601">
    <property type="entry name" value="AAA_lid_14"/>
    <property type="match status" value="1"/>
</dbReference>
<comment type="caution">
    <text evidence="7">The sequence shown here is derived from an EMBL/GenBank/DDBJ whole genome shotgun (WGS) entry which is preliminary data.</text>
</comment>
<keyword evidence="5" id="KW-0804">Transcription</keyword>
<dbReference type="SUPFAM" id="SSF46689">
    <property type="entry name" value="Homeodomain-like"/>
    <property type="match status" value="1"/>
</dbReference>
<dbReference type="PROSITE" id="PS50045">
    <property type="entry name" value="SIGMA54_INTERACT_4"/>
    <property type="match status" value="1"/>
</dbReference>
<dbReference type="InterPro" id="IPR009057">
    <property type="entry name" value="Homeodomain-like_sf"/>
</dbReference>
<dbReference type="Gene3D" id="3.30.450.20">
    <property type="entry name" value="PAS domain"/>
    <property type="match status" value="1"/>
</dbReference>
<evidence type="ECO:0000259" key="6">
    <source>
        <dbReference type="PROSITE" id="PS50045"/>
    </source>
</evidence>
<dbReference type="InterPro" id="IPR002197">
    <property type="entry name" value="HTH_Fis"/>
</dbReference>
<keyword evidence="1" id="KW-0547">Nucleotide-binding</keyword>
<dbReference type="Pfam" id="PF00989">
    <property type="entry name" value="PAS"/>
    <property type="match status" value="1"/>
</dbReference>
<dbReference type="Pfam" id="PF00158">
    <property type="entry name" value="Sigma54_activat"/>
    <property type="match status" value="1"/>
</dbReference>
<dbReference type="CDD" id="cd00130">
    <property type="entry name" value="PAS"/>
    <property type="match status" value="1"/>
</dbReference>
<protein>
    <submittedName>
        <fullName evidence="7">Sigma 54-interacting transcriptional regulator</fullName>
    </submittedName>
</protein>
<keyword evidence="3" id="KW-0805">Transcription regulation</keyword>
<dbReference type="CDD" id="cd00009">
    <property type="entry name" value="AAA"/>
    <property type="match status" value="1"/>
</dbReference>
<reference evidence="7 8" key="1">
    <citation type="journal article" date="2014" name="Int. J. Syst. Evol. Microbiol.">
        <title>Carboxylicivirga gen. nov. in the family Marinilabiliaceae with two novel species, Carboxylicivirga mesophila sp. nov. and Carboxylicivirga taeanensis sp. nov., and reclassification of Cytophaga fermentans as Saccharicrinis fermentans gen. nov., comb. nov.</title>
        <authorList>
            <person name="Yang S.H."/>
            <person name="Seo H.S."/>
            <person name="Woo J.H."/>
            <person name="Oh H.M."/>
            <person name="Jang H."/>
            <person name="Lee J.H."/>
            <person name="Kim S.J."/>
            <person name="Kwon K.K."/>
        </authorList>
    </citation>
    <scope>NUCLEOTIDE SEQUENCE [LARGE SCALE GENOMIC DNA]</scope>
    <source>
        <strain evidence="7 8">JCM 18290</strain>
    </source>
</reference>
<keyword evidence="2" id="KW-0067">ATP-binding</keyword>
<feature type="domain" description="Sigma-54 factor interaction" evidence="6">
    <location>
        <begin position="274"/>
        <end position="504"/>
    </location>
</feature>
<dbReference type="Pfam" id="PF02954">
    <property type="entry name" value="HTH_8"/>
    <property type="match status" value="1"/>
</dbReference>
<evidence type="ECO:0000256" key="4">
    <source>
        <dbReference type="ARBA" id="ARBA00023125"/>
    </source>
</evidence>
<dbReference type="PANTHER" id="PTHR32071">
    <property type="entry name" value="TRANSCRIPTIONAL REGULATORY PROTEIN"/>
    <property type="match status" value="1"/>
</dbReference>
<accession>A0ABS5KE00</accession>
<dbReference type="RefSeq" id="WP_212230167.1">
    <property type="nucleotide sequence ID" value="NZ_JAGUCN010000022.1"/>
</dbReference>
<dbReference type="PROSITE" id="PS00688">
    <property type="entry name" value="SIGMA54_INTERACT_3"/>
    <property type="match status" value="1"/>
</dbReference>
<dbReference type="SUPFAM" id="SSF52540">
    <property type="entry name" value="P-loop containing nucleoside triphosphate hydrolases"/>
    <property type="match status" value="1"/>
</dbReference>
<keyword evidence="8" id="KW-1185">Reference proteome</keyword>
<name>A0ABS5KE00_9BACT</name>
<evidence type="ECO:0000313" key="8">
    <source>
        <dbReference type="Proteomes" id="UP000721861"/>
    </source>
</evidence>
<dbReference type="SUPFAM" id="SSF55785">
    <property type="entry name" value="PYP-like sensor domain (PAS domain)"/>
    <property type="match status" value="1"/>
</dbReference>
<dbReference type="InterPro" id="IPR027417">
    <property type="entry name" value="P-loop_NTPase"/>
</dbReference>
<dbReference type="Proteomes" id="UP000721861">
    <property type="component" value="Unassembled WGS sequence"/>
</dbReference>
<dbReference type="InterPro" id="IPR025943">
    <property type="entry name" value="Sigma_54_int_dom_ATP-bd_2"/>
</dbReference>
<gene>
    <name evidence="7" type="ORF">KEM09_17185</name>
</gene>
<dbReference type="PRINTS" id="PR01590">
    <property type="entry name" value="HTHFIS"/>
</dbReference>
<sequence>MKSSKVSSSHKLLLNEALNMFVKNMDTAFFKLVVVDEQGHIMQLHGNLSFPKKFTLATGQNWMMLEERIQWEATKHQGIVRLGNSVYNLIKYEEEDTVQLPYKVFLISSIDIDFPWLKLATSVINTNIGALLKGADLQKQMDDTHQFTFAMMNALKVGIISVSTTGEIRYANNQACQWINIRRRDLLKIPIKNLIPNWKNIYQLVSSGEKFLNEEIAITTPDRKAKFNVTVTPILNQEQVSLIGMVIAIRELENVYHLVNKYTGMQARFTFKDIIAKSQKMRKLVDFAKNISDSPSTILIEAESGTGKEVFAQSIHNASCRHDKGFVAINCAAISDNLIESELFGYDDGAFTGAKKGGHPGKFELANGGTLFLDEVGDMKPEVQVKLLRAIQEGAITRVGGEKTIPVDVRIIAATNKNLKEEVEKGHFRLDLFYRLSVIPLKIPALRERMEDLPSLIRFFLNKKSVRLQKQVPQIRYSTLQQFLDYDWPGNIRELENAIEQYVILDGDISFENLKKELESPQPVVQATNTPQTNDSDISLKLTTVKEMERELILKTIRHFNNNMTHAANSLGVSRNTLYLKIKKYKLPIT</sequence>
<dbReference type="EMBL" id="JAGUCN010000022">
    <property type="protein sequence ID" value="MBS2213154.1"/>
    <property type="molecule type" value="Genomic_DNA"/>
</dbReference>
<dbReference type="InterPro" id="IPR058031">
    <property type="entry name" value="AAA_lid_NorR"/>
</dbReference>
<evidence type="ECO:0000256" key="1">
    <source>
        <dbReference type="ARBA" id="ARBA00022741"/>
    </source>
</evidence>
<organism evidence="7 8">
    <name type="scientific">Carboxylicivirga mesophila</name>
    <dbReference type="NCBI Taxonomy" id="1166478"/>
    <lineage>
        <taxon>Bacteria</taxon>
        <taxon>Pseudomonadati</taxon>
        <taxon>Bacteroidota</taxon>
        <taxon>Bacteroidia</taxon>
        <taxon>Marinilabiliales</taxon>
        <taxon>Marinilabiliaceae</taxon>
        <taxon>Carboxylicivirga</taxon>
    </lineage>
</organism>
<dbReference type="SMART" id="SM00382">
    <property type="entry name" value="AAA"/>
    <property type="match status" value="1"/>
</dbReference>
<evidence type="ECO:0000256" key="3">
    <source>
        <dbReference type="ARBA" id="ARBA00023015"/>
    </source>
</evidence>
<evidence type="ECO:0000313" key="7">
    <source>
        <dbReference type="EMBL" id="MBS2213154.1"/>
    </source>
</evidence>
<dbReference type="InterPro" id="IPR000014">
    <property type="entry name" value="PAS"/>
</dbReference>